<keyword evidence="3" id="KW-0732">Signal</keyword>
<evidence type="ECO:0000256" key="2">
    <source>
        <dbReference type="ARBA" id="ARBA00005695"/>
    </source>
</evidence>
<name>A0A7W9YC36_9HYPH</name>
<dbReference type="Pfam" id="PF00496">
    <property type="entry name" value="SBP_bac_5"/>
    <property type="match status" value="1"/>
</dbReference>
<protein>
    <submittedName>
        <fullName evidence="6">Peptide/nickel transport system substrate-binding protein</fullName>
    </submittedName>
</protein>
<accession>A0A7W9YC36</accession>
<dbReference type="InterPro" id="IPR039424">
    <property type="entry name" value="SBP_5"/>
</dbReference>
<feature type="domain" description="Solute-binding protein family 5" evidence="5">
    <location>
        <begin position="88"/>
        <end position="401"/>
    </location>
</feature>
<evidence type="ECO:0000256" key="3">
    <source>
        <dbReference type="ARBA" id="ARBA00022729"/>
    </source>
</evidence>
<comment type="subcellular location">
    <subcellularLocation>
        <location evidence="1">Periplasm</location>
    </subcellularLocation>
</comment>
<evidence type="ECO:0000313" key="7">
    <source>
        <dbReference type="Proteomes" id="UP000547879"/>
    </source>
</evidence>
<dbReference type="Gene3D" id="3.40.190.10">
    <property type="entry name" value="Periplasmic binding protein-like II"/>
    <property type="match status" value="1"/>
</dbReference>
<dbReference type="GO" id="GO:0015833">
    <property type="term" value="P:peptide transport"/>
    <property type="evidence" value="ECO:0007669"/>
    <property type="project" value="TreeGrafter"/>
</dbReference>
<dbReference type="EMBL" id="JACHEG010000011">
    <property type="protein sequence ID" value="MBB6165844.1"/>
    <property type="molecule type" value="Genomic_DNA"/>
</dbReference>
<feature type="transmembrane region" description="Helical" evidence="4">
    <location>
        <begin position="7"/>
        <end position="26"/>
    </location>
</feature>
<keyword evidence="4" id="KW-1133">Transmembrane helix</keyword>
<organism evidence="6 7">
    <name type="scientific">Rhizobium wenxiniae</name>
    <dbReference type="NCBI Taxonomy" id="1737357"/>
    <lineage>
        <taxon>Bacteria</taxon>
        <taxon>Pseudomonadati</taxon>
        <taxon>Pseudomonadota</taxon>
        <taxon>Alphaproteobacteria</taxon>
        <taxon>Hyphomicrobiales</taxon>
        <taxon>Rhizobiaceae</taxon>
        <taxon>Rhizobium/Agrobacterium group</taxon>
        <taxon>Rhizobium</taxon>
    </lineage>
</organism>
<dbReference type="Proteomes" id="UP000547879">
    <property type="component" value="Unassembled WGS sequence"/>
</dbReference>
<gene>
    <name evidence="6" type="ORF">HNQ72_005692</name>
</gene>
<keyword evidence="7" id="KW-1185">Reference proteome</keyword>
<evidence type="ECO:0000256" key="4">
    <source>
        <dbReference type="SAM" id="Phobius"/>
    </source>
</evidence>
<reference evidence="6 7" key="1">
    <citation type="submission" date="2020-08" db="EMBL/GenBank/DDBJ databases">
        <title>Genomic Encyclopedia of Type Strains, Phase IV (KMG-IV): sequencing the most valuable type-strain genomes for metagenomic binning, comparative biology and taxonomic classification.</title>
        <authorList>
            <person name="Goeker M."/>
        </authorList>
    </citation>
    <scope>NUCLEOTIDE SEQUENCE [LARGE SCALE GENOMIC DNA]</scope>
    <source>
        <strain evidence="6 7">DSM 100734</strain>
    </source>
</reference>
<keyword evidence="4" id="KW-0472">Membrane</keyword>
<dbReference type="SUPFAM" id="SSF53850">
    <property type="entry name" value="Periplasmic binding protein-like II"/>
    <property type="match status" value="1"/>
</dbReference>
<dbReference type="PANTHER" id="PTHR30290">
    <property type="entry name" value="PERIPLASMIC BINDING COMPONENT OF ABC TRANSPORTER"/>
    <property type="match status" value="1"/>
</dbReference>
<evidence type="ECO:0000259" key="5">
    <source>
        <dbReference type="Pfam" id="PF00496"/>
    </source>
</evidence>
<evidence type="ECO:0000256" key="1">
    <source>
        <dbReference type="ARBA" id="ARBA00004418"/>
    </source>
</evidence>
<dbReference type="Gene3D" id="3.90.76.10">
    <property type="entry name" value="Dipeptide-binding Protein, Domain 1"/>
    <property type="match status" value="1"/>
</dbReference>
<dbReference type="PANTHER" id="PTHR30290:SF38">
    <property type="entry name" value="D,D-DIPEPTIDE-BINDING PERIPLASMIC PROTEIN DDPA-RELATED"/>
    <property type="match status" value="1"/>
</dbReference>
<dbReference type="RefSeq" id="WP_210319738.1">
    <property type="nucleotide sequence ID" value="NZ_BMHW01000013.1"/>
</dbReference>
<dbReference type="GO" id="GO:1904680">
    <property type="term" value="F:peptide transmembrane transporter activity"/>
    <property type="evidence" value="ECO:0007669"/>
    <property type="project" value="TreeGrafter"/>
</dbReference>
<proteinExistence type="inferred from homology"/>
<dbReference type="AlphaFoldDB" id="A0A7W9YC36"/>
<sequence length="514" mass="55561">MGKNTKYLIGVPILAALALGGTFVWYSNGQNRTSTVTSAQAQKPKVLRWAALLNAHWDPIVQGSGYNFNQTAIAYASLTEIDENGKAAPGLAQGWTYNQAGDKVTFHLRPGLKFQDGEPLNAEAVKLYLERAKTQKNSALAGDLTSIGSVTADSDTDVTLNLTQVDHQIPLLLGRRVAQITSPKAAQDAQKLDQWPVGAGPFRVVEYVPESHIYFEKFDGYWDAKNIHIDRIELSAAPDASQLVASIQTGVYDFAYGLNPSQIEVAKKAGLDVLSYPVYSAANISINVRKPPFDNPKVVDAIRYAVNRQEFVDKVTFGTGVATTQPFPAGYVAYDAQSADLWPYNPEKAKQLLAEAGYKPGDIKVDFVVRDPSTANELIQRQLAAIGISAKLQVAPDWATPFFGKDLVLSSYSTTGRESPVQTLTAHFGPKGPLNLAGPYVPEGFDAAIKVARETPLDSPDYAKNLQAATRVALQGRALVFTYGAPTLFVKSPKISALPKIPGQIHLTGVTIAE</sequence>
<comment type="caution">
    <text evidence="6">The sequence shown here is derived from an EMBL/GenBank/DDBJ whole genome shotgun (WGS) entry which is preliminary data.</text>
</comment>
<keyword evidence="4" id="KW-0812">Transmembrane</keyword>
<dbReference type="Gene3D" id="3.10.105.10">
    <property type="entry name" value="Dipeptide-binding Protein, Domain 3"/>
    <property type="match status" value="1"/>
</dbReference>
<evidence type="ECO:0000313" key="6">
    <source>
        <dbReference type="EMBL" id="MBB6165844.1"/>
    </source>
</evidence>
<comment type="similarity">
    <text evidence="2">Belongs to the bacterial solute-binding protein 5 family.</text>
</comment>
<dbReference type="InterPro" id="IPR000914">
    <property type="entry name" value="SBP_5_dom"/>
</dbReference>